<dbReference type="HOGENOM" id="CLU_1072388_0_0_0"/>
<dbReference type="OrthoDB" id="17653at2"/>
<dbReference type="STRING" id="264202.gene:10544245"/>
<accession>Q254U2</accession>
<evidence type="ECO:0000256" key="1">
    <source>
        <dbReference type="SAM" id="SignalP"/>
    </source>
</evidence>
<evidence type="ECO:0000313" key="2">
    <source>
        <dbReference type="EMBL" id="BAE81196.1"/>
    </source>
</evidence>
<protein>
    <recommendedName>
        <fullName evidence="4">Lipoprotein</fullName>
    </recommendedName>
</protein>
<dbReference type="AlphaFoldDB" id="Q254U2"/>
<dbReference type="RefSeq" id="WP_011457976.1">
    <property type="nucleotide sequence ID" value="NC_007899.1"/>
</dbReference>
<feature type="signal peptide" evidence="1">
    <location>
        <begin position="1"/>
        <end position="26"/>
    </location>
</feature>
<dbReference type="KEGG" id="cfe:BAE81196.1"/>
<sequence length="261" mass="29027">MRTQNFFLSKIRLLGALCLASLSVLIAGCAADDVFTSDKSVVEEAKSSAPLFNNSIDPNSIWDNVKTAWGLSDQMNCVPVVIYDDLMNPRNFETLGKSLWNTAVNVDRAKRIFNYDSRQDKKDKTAKNYADLNALSLDLGNSKEDSDFSAVLYGVDQKTFSSLCKHYAHHGLVPVVVSKQNNDTTVYSLGFMFSVTNPDLLTPQDVLPNRERFLSIWNSINSEDVTSLYGMQFPADYINTTFLADGESINSLIPPLSSHNK</sequence>
<proteinExistence type="predicted"/>
<evidence type="ECO:0008006" key="4">
    <source>
        <dbReference type="Google" id="ProtNLM"/>
    </source>
</evidence>
<organism evidence="2 3">
    <name type="scientific">Chlamydia felis (strain Fe/C-56)</name>
    <name type="common">Chlamydophila felis</name>
    <dbReference type="NCBI Taxonomy" id="264202"/>
    <lineage>
        <taxon>Bacteria</taxon>
        <taxon>Pseudomonadati</taxon>
        <taxon>Chlamydiota</taxon>
        <taxon>Chlamydiia</taxon>
        <taxon>Chlamydiales</taxon>
        <taxon>Chlamydiaceae</taxon>
        <taxon>Chlamydia/Chlamydophila group</taxon>
        <taxon>Chlamydia</taxon>
    </lineage>
</organism>
<dbReference type="EMBL" id="AP006861">
    <property type="protein sequence ID" value="BAE81196.1"/>
    <property type="molecule type" value="Genomic_DNA"/>
</dbReference>
<name>Q254U2_CHLFF</name>
<keyword evidence="3" id="KW-1185">Reference proteome</keyword>
<evidence type="ECO:0000313" key="3">
    <source>
        <dbReference type="Proteomes" id="UP000001260"/>
    </source>
</evidence>
<feature type="chain" id="PRO_5004202879" description="Lipoprotein" evidence="1">
    <location>
        <begin position="27"/>
        <end position="261"/>
    </location>
</feature>
<gene>
    <name evidence="2" type="ordered locus">CF0424</name>
</gene>
<reference evidence="2 3" key="1">
    <citation type="journal article" date="2006" name="DNA Res.">
        <title>Genome sequence of the cat pathogen, Chlamydophila felis.</title>
        <authorList>
            <person name="Azuma Y."/>
            <person name="Hirakawa H."/>
            <person name="Yamashita A."/>
            <person name="Cai Y."/>
            <person name="Rahman M.A."/>
            <person name="Suzuki H."/>
            <person name="Mitaku S."/>
            <person name="Toh H."/>
            <person name="Goto S."/>
            <person name="Murakami T."/>
            <person name="Sugi K."/>
            <person name="Hayashi H."/>
            <person name="Fukushi H."/>
            <person name="Hattori M."/>
            <person name="Kuhara S."/>
            <person name="Shirai M."/>
        </authorList>
    </citation>
    <scope>NUCLEOTIDE SEQUENCE [LARGE SCALE GENOMIC DNA]</scope>
    <source>
        <strain evidence="2 3">Fe/C-56</strain>
    </source>
</reference>
<dbReference type="PROSITE" id="PS51257">
    <property type="entry name" value="PROKAR_LIPOPROTEIN"/>
    <property type="match status" value="1"/>
</dbReference>
<keyword evidence="1" id="KW-0732">Signal</keyword>
<dbReference type="Proteomes" id="UP000001260">
    <property type="component" value="Chromosome"/>
</dbReference>